<evidence type="ECO:0000256" key="6">
    <source>
        <dbReference type="ARBA" id="ARBA00022989"/>
    </source>
</evidence>
<dbReference type="InterPro" id="IPR050510">
    <property type="entry name" value="Cation_transp_ATPase_P-type"/>
</dbReference>
<feature type="transmembrane region" description="Helical" evidence="8">
    <location>
        <begin position="104"/>
        <end position="121"/>
    </location>
</feature>
<dbReference type="GO" id="GO:0006883">
    <property type="term" value="P:intracellular sodium ion homeostasis"/>
    <property type="evidence" value="ECO:0007669"/>
    <property type="project" value="TreeGrafter"/>
</dbReference>
<dbReference type="InterPro" id="IPR023214">
    <property type="entry name" value="HAD_sf"/>
</dbReference>
<dbReference type="GO" id="GO:1902600">
    <property type="term" value="P:proton transmembrane transport"/>
    <property type="evidence" value="ECO:0007669"/>
    <property type="project" value="TreeGrafter"/>
</dbReference>
<dbReference type="GO" id="GO:0016887">
    <property type="term" value="F:ATP hydrolysis activity"/>
    <property type="evidence" value="ECO:0007669"/>
    <property type="project" value="InterPro"/>
</dbReference>
<evidence type="ECO:0000256" key="2">
    <source>
        <dbReference type="ARBA" id="ARBA00022475"/>
    </source>
</evidence>
<evidence type="ECO:0000256" key="7">
    <source>
        <dbReference type="ARBA" id="ARBA00023136"/>
    </source>
</evidence>
<dbReference type="PANTHER" id="PTHR43294">
    <property type="entry name" value="SODIUM/POTASSIUM-TRANSPORTING ATPASE SUBUNIT ALPHA"/>
    <property type="match status" value="1"/>
</dbReference>
<dbReference type="InterPro" id="IPR001757">
    <property type="entry name" value="P_typ_ATPase"/>
</dbReference>
<feature type="transmembrane region" description="Helical" evidence="8">
    <location>
        <begin position="1003"/>
        <end position="1023"/>
    </location>
</feature>
<dbReference type="Pfam" id="PF00690">
    <property type="entry name" value="Cation_ATPase_N"/>
    <property type="match status" value="1"/>
</dbReference>
<dbReference type="Gene3D" id="3.40.1110.10">
    <property type="entry name" value="Calcium-transporting ATPase, cytoplasmic domain N"/>
    <property type="match status" value="1"/>
</dbReference>
<keyword evidence="6 8" id="KW-1133">Transmembrane helix</keyword>
<dbReference type="SUPFAM" id="SSF56784">
    <property type="entry name" value="HAD-like"/>
    <property type="match status" value="1"/>
</dbReference>
<dbReference type="Pfam" id="PF00122">
    <property type="entry name" value="E1-E2_ATPase"/>
    <property type="match status" value="1"/>
</dbReference>
<reference evidence="10" key="1">
    <citation type="submission" date="2021-09" db="EMBL/GenBank/DDBJ databases">
        <authorList>
            <consortium name="AG Swart"/>
            <person name="Singh M."/>
            <person name="Singh A."/>
            <person name="Seah K."/>
            <person name="Emmerich C."/>
        </authorList>
    </citation>
    <scope>NUCLEOTIDE SEQUENCE</scope>
    <source>
        <strain evidence="10">ATCC30299</strain>
    </source>
</reference>
<name>A0AAU9JYS8_9CILI</name>
<dbReference type="Pfam" id="PF13246">
    <property type="entry name" value="Cation_ATPase"/>
    <property type="match status" value="1"/>
</dbReference>
<dbReference type="GO" id="GO:0005391">
    <property type="term" value="F:P-type sodium:potassium-exchanging transporter activity"/>
    <property type="evidence" value="ECO:0007669"/>
    <property type="project" value="TreeGrafter"/>
</dbReference>
<dbReference type="AlphaFoldDB" id="A0AAU9JYS8"/>
<proteinExistence type="predicted"/>
<evidence type="ECO:0000256" key="5">
    <source>
        <dbReference type="ARBA" id="ARBA00022840"/>
    </source>
</evidence>
<dbReference type="PRINTS" id="PR00121">
    <property type="entry name" value="NAKATPASE"/>
</dbReference>
<organism evidence="10 11">
    <name type="scientific">Blepharisma stoltei</name>
    <dbReference type="NCBI Taxonomy" id="1481888"/>
    <lineage>
        <taxon>Eukaryota</taxon>
        <taxon>Sar</taxon>
        <taxon>Alveolata</taxon>
        <taxon>Ciliophora</taxon>
        <taxon>Postciliodesmatophora</taxon>
        <taxon>Heterotrichea</taxon>
        <taxon>Heterotrichida</taxon>
        <taxon>Blepharismidae</taxon>
        <taxon>Blepharisma</taxon>
    </lineage>
</organism>
<feature type="domain" description="Cation-transporting P-type ATPase N-terminal" evidence="9">
    <location>
        <begin position="22"/>
        <end position="97"/>
    </location>
</feature>
<dbReference type="Gene3D" id="3.40.50.1000">
    <property type="entry name" value="HAD superfamily/HAD-like"/>
    <property type="match status" value="1"/>
</dbReference>
<dbReference type="GO" id="GO:1990573">
    <property type="term" value="P:potassium ion import across plasma membrane"/>
    <property type="evidence" value="ECO:0007669"/>
    <property type="project" value="TreeGrafter"/>
</dbReference>
<dbReference type="InterPro" id="IPR036412">
    <property type="entry name" value="HAD-like_sf"/>
</dbReference>
<dbReference type="GO" id="GO:0030007">
    <property type="term" value="P:intracellular potassium ion homeostasis"/>
    <property type="evidence" value="ECO:0007669"/>
    <property type="project" value="TreeGrafter"/>
</dbReference>
<sequence>MSKIDSNYERSDEGTSGLGPLKWHLLSLDELESRLETNLTNGLTDTRAELVLKIYGENFSGETGEPPKAWKIFFGQLRTFPFLLLFTFSLWCIIFYIIDKNDSIDLYLGTSVLCALIIWSLDKYYLEVKDYKNFLAHQRLLLSRCIVKREGAMKLIDSVYLVPGDIVLFHQGEKIPADIRILEANNLTIDESVLTGEGMPVGKTSNESKIDSMFEAQNIVFAQTYCLSGSGKGVVVETGLNTAFSRIVMMSAEAPSPIAEGISYKKCHKWLIIILIFPIAFRLLGFLLGFRFNFTLLGFIFAIDLTIVGIIPHQPIKEIATYFTSKVLVKKNVLTKQPERIRNFGENPIIIIDKTGVITENRLKIVQFWDNYEFKSPENILIDHTSNKTLSFAMTMRSAILINDAKFDHDPQSSDEIYSKPIIEWAAKGSPPDIAMIKFFQELENIEDFRDAHKPIAIEGSEFKIPFRSSYKYATAVYNGYEFGFEDISQKYIAFYKGAVEVLLEMSTKIACEDHELECKNNSKEKITQACKDCSKKGLRVIACAYKWLRESDIPKDFQPNPESVPEFLKEGLVFAGLIVLSDPPKKNVKESILSLRSLHMKCIMATGDMLLLASDVSKQTCIISNPKITSDFEEENINFYESLELTDSVIVNGNLINELRNLIPNDEVAKEKLYKILNKKEIVFGRMTPEMKLLIVEKYQEMGEKVIFVGDGMNDLPAMKRSDVSISMKKTGCSTVLDNCDVILLDDNFSSISDAFKIFEAVFDNLKKSAQHILASNLPELIPFFIFVFLELPSAFTVILIFLIDFGIDITPSIAMNYNFNLDINSRKPKDLIETQLKHNKSRFFSIVQPGLREALAGFMAYFIVMENFGFNYQTLWLMNNSKSGTMPGINDIYDPNIQTKGNSHYGLAEYENILFDYTAKAYDSYDLRVWFHELSPETWSSCYFPELDSPFTEEIICYSGEALYYAQHAWFVSVIIAKLLNFLIPKAINLGHHYHRLSKKVAFWSILLGVMLSLSLCYVPITSELLYGRPLPLLQFGFPALPSFLLLLEIDDIRALIISKNLLDITILINSVLKVNLFYNIKYGKTYDLEKTPKS</sequence>
<evidence type="ECO:0000256" key="8">
    <source>
        <dbReference type="SAM" id="Phobius"/>
    </source>
</evidence>
<dbReference type="InterPro" id="IPR023299">
    <property type="entry name" value="ATPase_P-typ_cyto_dom_N"/>
</dbReference>
<dbReference type="PANTHER" id="PTHR43294:SF21">
    <property type="entry name" value="CATION TRANSPORTING ATPASE"/>
    <property type="match status" value="1"/>
</dbReference>
<feature type="transmembrane region" description="Helical" evidence="8">
    <location>
        <begin position="80"/>
        <end position="98"/>
    </location>
</feature>
<feature type="transmembrane region" description="Helical" evidence="8">
    <location>
        <begin position="964"/>
        <end position="982"/>
    </location>
</feature>
<dbReference type="InterPro" id="IPR006068">
    <property type="entry name" value="ATPase_P-typ_cation-transptr_C"/>
</dbReference>
<dbReference type="NCBIfam" id="TIGR01494">
    <property type="entry name" value="ATPase_P-type"/>
    <property type="match status" value="1"/>
</dbReference>
<keyword evidence="2" id="KW-1003">Cell membrane</keyword>
<evidence type="ECO:0000256" key="3">
    <source>
        <dbReference type="ARBA" id="ARBA00022692"/>
    </source>
</evidence>
<accession>A0AAU9JYS8</accession>
<keyword evidence="7 8" id="KW-0472">Membrane</keyword>
<dbReference type="SUPFAM" id="SSF81660">
    <property type="entry name" value="Metal cation-transporting ATPase, ATP-binding domain N"/>
    <property type="match status" value="1"/>
</dbReference>
<dbReference type="SMART" id="SM00831">
    <property type="entry name" value="Cation_ATPase_N"/>
    <property type="match status" value="1"/>
</dbReference>
<dbReference type="GO" id="GO:0036376">
    <property type="term" value="P:sodium ion export across plasma membrane"/>
    <property type="evidence" value="ECO:0007669"/>
    <property type="project" value="TreeGrafter"/>
</dbReference>
<dbReference type="Pfam" id="PF00689">
    <property type="entry name" value="Cation_ATPase_C"/>
    <property type="match status" value="1"/>
</dbReference>
<feature type="transmembrane region" description="Helical" evidence="8">
    <location>
        <begin position="782"/>
        <end position="805"/>
    </location>
</feature>
<dbReference type="InterPro" id="IPR023298">
    <property type="entry name" value="ATPase_P-typ_TM_dom_sf"/>
</dbReference>
<evidence type="ECO:0000256" key="1">
    <source>
        <dbReference type="ARBA" id="ARBA00004651"/>
    </source>
</evidence>
<dbReference type="PRINTS" id="PR00119">
    <property type="entry name" value="CATATPASE"/>
</dbReference>
<dbReference type="Gene3D" id="1.20.1110.10">
    <property type="entry name" value="Calcium-transporting ATPase, transmembrane domain"/>
    <property type="match status" value="2"/>
</dbReference>
<protein>
    <recommendedName>
        <fullName evidence="9">Cation-transporting P-type ATPase N-terminal domain-containing protein</fullName>
    </recommendedName>
</protein>
<evidence type="ECO:0000259" key="9">
    <source>
        <dbReference type="SMART" id="SM00831"/>
    </source>
</evidence>
<evidence type="ECO:0000256" key="4">
    <source>
        <dbReference type="ARBA" id="ARBA00022741"/>
    </source>
</evidence>
<dbReference type="GO" id="GO:0005886">
    <property type="term" value="C:plasma membrane"/>
    <property type="evidence" value="ECO:0007669"/>
    <property type="project" value="UniProtKB-SubCell"/>
</dbReference>
<dbReference type="SUPFAM" id="SSF81653">
    <property type="entry name" value="Calcium ATPase, transduction domain A"/>
    <property type="match status" value="1"/>
</dbReference>
<keyword evidence="3 8" id="KW-0812">Transmembrane</keyword>
<comment type="subcellular location">
    <subcellularLocation>
        <location evidence="1">Cell membrane</location>
        <topology evidence="1">Multi-pass membrane protein</topology>
    </subcellularLocation>
</comment>
<keyword evidence="5" id="KW-0067">ATP-binding</keyword>
<dbReference type="Proteomes" id="UP001162131">
    <property type="component" value="Unassembled WGS sequence"/>
</dbReference>
<dbReference type="Pfam" id="PF00702">
    <property type="entry name" value="Hydrolase"/>
    <property type="match status" value="1"/>
</dbReference>
<dbReference type="GO" id="GO:0005524">
    <property type="term" value="F:ATP binding"/>
    <property type="evidence" value="ECO:0007669"/>
    <property type="project" value="UniProtKB-KW"/>
</dbReference>
<dbReference type="SUPFAM" id="SSF81665">
    <property type="entry name" value="Calcium ATPase, transmembrane domain M"/>
    <property type="match status" value="1"/>
</dbReference>
<evidence type="ECO:0000313" key="10">
    <source>
        <dbReference type="EMBL" id="CAG9330065.1"/>
    </source>
</evidence>
<keyword evidence="11" id="KW-1185">Reference proteome</keyword>
<dbReference type="InterPro" id="IPR008250">
    <property type="entry name" value="ATPase_P-typ_transduc_dom_A_sf"/>
</dbReference>
<comment type="caution">
    <text evidence="10">The sequence shown here is derived from an EMBL/GenBank/DDBJ whole genome shotgun (WGS) entry which is preliminary data.</text>
</comment>
<dbReference type="InterPro" id="IPR004014">
    <property type="entry name" value="ATPase_P-typ_cation-transptr_N"/>
</dbReference>
<keyword evidence="4" id="KW-0547">Nucleotide-binding</keyword>
<dbReference type="Gene3D" id="2.70.150.10">
    <property type="entry name" value="Calcium-transporting ATPase, cytoplasmic transduction domain A"/>
    <property type="match status" value="1"/>
</dbReference>
<gene>
    <name evidence="10" type="ORF">BSTOLATCC_MIC50175</name>
</gene>
<evidence type="ECO:0000313" key="11">
    <source>
        <dbReference type="Proteomes" id="UP001162131"/>
    </source>
</evidence>
<feature type="transmembrane region" description="Helical" evidence="8">
    <location>
        <begin position="270"/>
        <end position="288"/>
    </location>
</feature>
<feature type="transmembrane region" description="Helical" evidence="8">
    <location>
        <begin position="1035"/>
        <end position="1052"/>
    </location>
</feature>
<dbReference type="EMBL" id="CAJZBQ010000050">
    <property type="protein sequence ID" value="CAG9330065.1"/>
    <property type="molecule type" value="Genomic_DNA"/>
</dbReference>
<dbReference type="InterPro" id="IPR059000">
    <property type="entry name" value="ATPase_P-type_domA"/>
</dbReference>